<dbReference type="Proteomes" id="UP001144471">
    <property type="component" value="Unassembled WGS sequence"/>
</dbReference>
<keyword evidence="12" id="KW-1185">Reference proteome</keyword>
<dbReference type="InterPro" id="IPR035906">
    <property type="entry name" value="MetI-like_sf"/>
</dbReference>
<evidence type="ECO:0000256" key="5">
    <source>
        <dbReference type="ARBA" id="ARBA00022692"/>
    </source>
</evidence>
<name>A0A9W6GLR8_9FUSO</name>
<gene>
    <name evidence="11" type="ORF">PM10SUCC1_29420</name>
</gene>
<comment type="subcellular location">
    <subcellularLocation>
        <location evidence="1 9">Cell membrane</location>
        <topology evidence="1 9">Multi-pass membrane protein</topology>
    </subcellularLocation>
</comment>
<evidence type="ECO:0000313" key="12">
    <source>
        <dbReference type="Proteomes" id="UP001144471"/>
    </source>
</evidence>
<evidence type="ECO:0000256" key="8">
    <source>
        <dbReference type="ARBA" id="ARBA00023136"/>
    </source>
</evidence>
<keyword evidence="5 9" id="KW-0812">Transmembrane</keyword>
<comment type="caution">
    <text evidence="11">The sequence shown here is derived from an EMBL/GenBank/DDBJ whole genome shotgun (WGS) entry which is preliminary data.</text>
</comment>
<feature type="transmembrane region" description="Helical" evidence="9">
    <location>
        <begin position="136"/>
        <end position="155"/>
    </location>
</feature>
<dbReference type="CDD" id="cd06261">
    <property type="entry name" value="TM_PBP2"/>
    <property type="match status" value="1"/>
</dbReference>
<feature type="transmembrane region" description="Helical" evidence="9">
    <location>
        <begin position="21"/>
        <end position="43"/>
    </location>
</feature>
<protein>
    <submittedName>
        <fullName evidence="11">Amino acid ABC transporter permease</fullName>
    </submittedName>
</protein>
<evidence type="ECO:0000259" key="10">
    <source>
        <dbReference type="PROSITE" id="PS50928"/>
    </source>
</evidence>
<dbReference type="AlphaFoldDB" id="A0A9W6GLR8"/>
<dbReference type="Pfam" id="PF00528">
    <property type="entry name" value="BPD_transp_1"/>
    <property type="match status" value="1"/>
</dbReference>
<feature type="transmembrane region" description="Helical" evidence="9">
    <location>
        <begin position="97"/>
        <end position="124"/>
    </location>
</feature>
<dbReference type="PANTHER" id="PTHR30614">
    <property type="entry name" value="MEMBRANE COMPONENT OF AMINO ACID ABC TRANSPORTER"/>
    <property type="match status" value="1"/>
</dbReference>
<proteinExistence type="inferred from homology"/>
<evidence type="ECO:0000313" key="11">
    <source>
        <dbReference type="EMBL" id="GLI57428.1"/>
    </source>
</evidence>
<dbReference type="RefSeq" id="WP_281837040.1">
    <property type="nucleotide sequence ID" value="NZ_BSDY01000018.1"/>
</dbReference>
<dbReference type="GO" id="GO:0043190">
    <property type="term" value="C:ATP-binding cassette (ABC) transporter complex"/>
    <property type="evidence" value="ECO:0007669"/>
    <property type="project" value="InterPro"/>
</dbReference>
<dbReference type="InterPro" id="IPR000515">
    <property type="entry name" value="MetI-like"/>
</dbReference>
<sequence length="266" mass="30329">MDVNTQDKNNIFFKLFIDRNIFSLALNAIIVVGIFGGIFSFTAKRFENYMVDWGVVIEFLPRVLEGFKTTLILSLFSLFLSMFIGLIIYLGKVSNILFVRFFSTVYSEIIIGTPLLVQVIIIYYFIGTAFRIENRYFMGVLILSVFSGAFVSEIFKAGIDSIDRTQWEAATSLGFNKFQKYYYIILPQVFRRILPPLAGQLALLVKSSSLLSVIAVVEFTKVMQEIDSITFATVENYCVLAVGYLLLTYPISHFSTYLERKMAYGN</sequence>
<dbReference type="GO" id="GO:0006865">
    <property type="term" value="P:amino acid transport"/>
    <property type="evidence" value="ECO:0007669"/>
    <property type="project" value="UniProtKB-KW"/>
</dbReference>
<dbReference type="InterPro" id="IPR010065">
    <property type="entry name" value="AA_ABC_transptr_permease_3TM"/>
</dbReference>
<comment type="similarity">
    <text evidence="2">Belongs to the binding-protein-dependent transport system permease family. HisMQ subfamily.</text>
</comment>
<keyword evidence="7 9" id="KW-1133">Transmembrane helix</keyword>
<dbReference type="SUPFAM" id="SSF161098">
    <property type="entry name" value="MetI-like"/>
    <property type="match status" value="1"/>
</dbReference>
<evidence type="ECO:0000256" key="7">
    <source>
        <dbReference type="ARBA" id="ARBA00022989"/>
    </source>
</evidence>
<dbReference type="EMBL" id="BSDY01000018">
    <property type="protein sequence ID" value="GLI57428.1"/>
    <property type="molecule type" value="Genomic_DNA"/>
</dbReference>
<evidence type="ECO:0000256" key="6">
    <source>
        <dbReference type="ARBA" id="ARBA00022970"/>
    </source>
</evidence>
<evidence type="ECO:0000256" key="1">
    <source>
        <dbReference type="ARBA" id="ARBA00004651"/>
    </source>
</evidence>
<accession>A0A9W6GLR8</accession>
<dbReference type="PANTHER" id="PTHR30614:SF20">
    <property type="entry name" value="GLUTAMINE TRANSPORT SYSTEM PERMEASE PROTEIN GLNP"/>
    <property type="match status" value="1"/>
</dbReference>
<dbReference type="NCBIfam" id="TIGR01726">
    <property type="entry name" value="HEQRo_perm_3TM"/>
    <property type="match status" value="1"/>
</dbReference>
<dbReference type="InterPro" id="IPR043429">
    <property type="entry name" value="ArtM/GltK/GlnP/TcyL/YhdX-like"/>
</dbReference>
<feature type="domain" description="ABC transmembrane type-1" evidence="10">
    <location>
        <begin position="67"/>
        <end position="255"/>
    </location>
</feature>
<dbReference type="PROSITE" id="PS50928">
    <property type="entry name" value="ABC_TM1"/>
    <property type="match status" value="1"/>
</dbReference>
<organism evidence="11 12">
    <name type="scientific">Propionigenium maris DSM 9537</name>
    <dbReference type="NCBI Taxonomy" id="1123000"/>
    <lineage>
        <taxon>Bacteria</taxon>
        <taxon>Fusobacteriati</taxon>
        <taxon>Fusobacteriota</taxon>
        <taxon>Fusobacteriia</taxon>
        <taxon>Fusobacteriales</taxon>
        <taxon>Fusobacteriaceae</taxon>
        <taxon>Propionigenium</taxon>
    </lineage>
</organism>
<reference evidence="11" key="1">
    <citation type="submission" date="2022-12" db="EMBL/GenBank/DDBJ databases">
        <title>Reference genome sequencing for broad-spectrum identification of bacterial and archaeal isolates by mass spectrometry.</title>
        <authorList>
            <person name="Sekiguchi Y."/>
            <person name="Tourlousse D.M."/>
        </authorList>
    </citation>
    <scope>NUCLEOTIDE SEQUENCE</scope>
    <source>
        <strain evidence="11">10succ1</strain>
    </source>
</reference>
<feature type="transmembrane region" description="Helical" evidence="9">
    <location>
        <begin position="229"/>
        <end position="252"/>
    </location>
</feature>
<dbReference type="GO" id="GO:0022857">
    <property type="term" value="F:transmembrane transporter activity"/>
    <property type="evidence" value="ECO:0007669"/>
    <property type="project" value="InterPro"/>
</dbReference>
<evidence type="ECO:0000256" key="2">
    <source>
        <dbReference type="ARBA" id="ARBA00010072"/>
    </source>
</evidence>
<keyword evidence="3 9" id="KW-0813">Transport</keyword>
<evidence type="ECO:0000256" key="4">
    <source>
        <dbReference type="ARBA" id="ARBA00022475"/>
    </source>
</evidence>
<keyword evidence="6" id="KW-0029">Amino-acid transport</keyword>
<keyword evidence="4" id="KW-1003">Cell membrane</keyword>
<evidence type="ECO:0000256" key="3">
    <source>
        <dbReference type="ARBA" id="ARBA00022448"/>
    </source>
</evidence>
<feature type="transmembrane region" description="Helical" evidence="9">
    <location>
        <begin position="71"/>
        <end position="90"/>
    </location>
</feature>
<evidence type="ECO:0000256" key="9">
    <source>
        <dbReference type="RuleBase" id="RU363032"/>
    </source>
</evidence>
<keyword evidence="8 9" id="KW-0472">Membrane</keyword>
<dbReference type="Gene3D" id="1.10.3720.10">
    <property type="entry name" value="MetI-like"/>
    <property type="match status" value="1"/>
</dbReference>